<proteinExistence type="predicted"/>
<evidence type="ECO:0000313" key="4">
    <source>
        <dbReference type="Proteomes" id="UP000008810"/>
    </source>
</evidence>
<keyword evidence="4" id="KW-1185">Reference proteome</keyword>
<feature type="non-terminal residue" evidence="2">
    <location>
        <position position="1"/>
    </location>
</feature>
<feature type="domain" description="DUF6598" evidence="1">
    <location>
        <begin position="69"/>
        <end position="324"/>
    </location>
</feature>
<dbReference type="EMBL" id="CM000880">
    <property type="protein sequence ID" value="KQK14813.1"/>
    <property type="molecule type" value="Genomic_DNA"/>
</dbReference>
<dbReference type="PANTHER" id="PTHR33065:SF10">
    <property type="entry name" value="DUF6598 DOMAIN-CONTAINING PROTEIN"/>
    <property type="match status" value="1"/>
</dbReference>
<evidence type="ECO:0000259" key="1">
    <source>
        <dbReference type="Pfam" id="PF20241"/>
    </source>
</evidence>
<protein>
    <recommendedName>
        <fullName evidence="1">DUF6598 domain-containing protein</fullName>
    </recommendedName>
</protein>
<dbReference type="InParanoid" id="A0A0Q3GWI5"/>
<reference evidence="3" key="3">
    <citation type="submission" date="2018-08" db="UniProtKB">
        <authorList>
            <consortium name="EnsemblPlants"/>
        </authorList>
    </citation>
    <scope>IDENTIFICATION</scope>
    <source>
        <strain evidence="3">cv. Bd21</strain>
    </source>
</reference>
<dbReference type="STRING" id="15368.A0A0Q3GWI5"/>
<dbReference type="PANTHER" id="PTHR33065">
    <property type="entry name" value="OS07G0486400 PROTEIN"/>
    <property type="match status" value="1"/>
</dbReference>
<reference evidence="2" key="2">
    <citation type="submission" date="2017-06" db="EMBL/GenBank/DDBJ databases">
        <title>WGS assembly of Brachypodium distachyon.</title>
        <authorList>
            <consortium name="The International Brachypodium Initiative"/>
            <person name="Lucas S."/>
            <person name="Harmon-Smith M."/>
            <person name="Lail K."/>
            <person name="Tice H."/>
            <person name="Grimwood J."/>
            <person name="Bruce D."/>
            <person name="Barry K."/>
            <person name="Shu S."/>
            <person name="Lindquist E."/>
            <person name="Wang M."/>
            <person name="Pitluck S."/>
            <person name="Vogel J.P."/>
            <person name="Garvin D.F."/>
            <person name="Mockler T.C."/>
            <person name="Schmutz J."/>
            <person name="Rokhsar D."/>
            <person name="Bevan M.W."/>
        </authorList>
    </citation>
    <scope>NUCLEOTIDE SEQUENCE</scope>
    <source>
        <strain evidence="2">Bd21</strain>
    </source>
</reference>
<gene>
    <name evidence="2" type="ORF">BRADI_1g18745v3</name>
</gene>
<name>A0A0Q3GWI5_BRADI</name>
<accession>A0A0Q3GWI5</accession>
<dbReference type="AlphaFoldDB" id="A0A0Q3GWI5"/>
<sequence length="334" mass="38057">RGASAAKKFHLVCRRDITEYDPKREDFIYTRFCSFNLAFFDLNEESTAMHGPPLEELLMSEMHLMPSSSVNIISLKIIESDVGYPVDVFGTVIARDEVDYKCVYLFRRGRNDSQRICSPEDMLTLTVPRRGFGVTDTMIFEINLKIRGDTSVDDKDFSKGVIEHCSVQHFTSMRPVAHLLTSWRSTVELLCSQVAWPVGATIKVNIMNGPCDVPFNGKISAWTVGNVHHHIILYEYNGRTGTCSPALIEHDGSIVLARSFVAVPVPSLDNMHHLQEDEEEEEDIVLYVCFISGSNEDERTIVTLRFPEEETVCNNGYYELRVKVSWTTIYYNIY</sequence>
<evidence type="ECO:0000313" key="3">
    <source>
        <dbReference type="EnsemblPlants" id="KQK14813"/>
    </source>
</evidence>
<dbReference type="OrthoDB" id="652146at2759"/>
<reference evidence="2 3" key="1">
    <citation type="journal article" date="2010" name="Nature">
        <title>Genome sequencing and analysis of the model grass Brachypodium distachyon.</title>
        <authorList>
            <consortium name="International Brachypodium Initiative"/>
        </authorList>
    </citation>
    <scope>NUCLEOTIDE SEQUENCE [LARGE SCALE GENOMIC DNA]</scope>
    <source>
        <strain evidence="2 3">Bd21</strain>
    </source>
</reference>
<evidence type="ECO:0000313" key="2">
    <source>
        <dbReference type="EMBL" id="KQK14813.1"/>
    </source>
</evidence>
<dbReference type="Proteomes" id="UP000008810">
    <property type="component" value="Chromosome 1"/>
</dbReference>
<organism evidence="2">
    <name type="scientific">Brachypodium distachyon</name>
    <name type="common">Purple false brome</name>
    <name type="synonym">Trachynia distachya</name>
    <dbReference type="NCBI Taxonomy" id="15368"/>
    <lineage>
        <taxon>Eukaryota</taxon>
        <taxon>Viridiplantae</taxon>
        <taxon>Streptophyta</taxon>
        <taxon>Embryophyta</taxon>
        <taxon>Tracheophyta</taxon>
        <taxon>Spermatophyta</taxon>
        <taxon>Magnoliopsida</taxon>
        <taxon>Liliopsida</taxon>
        <taxon>Poales</taxon>
        <taxon>Poaceae</taxon>
        <taxon>BOP clade</taxon>
        <taxon>Pooideae</taxon>
        <taxon>Stipodae</taxon>
        <taxon>Brachypodieae</taxon>
        <taxon>Brachypodium</taxon>
    </lineage>
</organism>
<dbReference type="EnsemblPlants" id="KQK14813">
    <property type="protein sequence ID" value="KQK14813"/>
    <property type="gene ID" value="BRADI_1g18745v3"/>
</dbReference>
<dbReference type="Gramene" id="KQK14813">
    <property type="protein sequence ID" value="KQK14813"/>
    <property type="gene ID" value="BRADI_1g18745v3"/>
</dbReference>
<dbReference type="InterPro" id="IPR046533">
    <property type="entry name" value="DUF6598"/>
</dbReference>
<dbReference type="FunCoup" id="A0A0Q3GWI5">
    <property type="interactions" value="14"/>
</dbReference>
<dbReference type="Pfam" id="PF20241">
    <property type="entry name" value="DUF6598"/>
    <property type="match status" value="1"/>
</dbReference>